<feature type="compositionally biased region" description="Low complexity" evidence="1">
    <location>
        <begin position="350"/>
        <end position="364"/>
    </location>
</feature>
<feature type="compositionally biased region" description="Low complexity" evidence="1">
    <location>
        <begin position="119"/>
        <end position="136"/>
    </location>
</feature>
<keyword evidence="3" id="KW-1185">Reference proteome</keyword>
<accession>A0A7D9JC83</accession>
<evidence type="ECO:0000313" key="3">
    <source>
        <dbReference type="Proteomes" id="UP001152795"/>
    </source>
</evidence>
<dbReference type="SMART" id="SM00355">
    <property type="entry name" value="ZnF_C2H2"/>
    <property type="match status" value="3"/>
</dbReference>
<organism evidence="2 3">
    <name type="scientific">Paramuricea clavata</name>
    <name type="common">Red gorgonian</name>
    <name type="synonym">Violescent sea-whip</name>
    <dbReference type="NCBI Taxonomy" id="317549"/>
    <lineage>
        <taxon>Eukaryota</taxon>
        <taxon>Metazoa</taxon>
        <taxon>Cnidaria</taxon>
        <taxon>Anthozoa</taxon>
        <taxon>Octocorallia</taxon>
        <taxon>Malacalcyonacea</taxon>
        <taxon>Plexauridae</taxon>
        <taxon>Paramuricea</taxon>
    </lineage>
</organism>
<dbReference type="EMBL" id="CACRXK020014298">
    <property type="protein sequence ID" value="CAB4026599.1"/>
    <property type="molecule type" value="Genomic_DNA"/>
</dbReference>
<feature type="compositionally biased region" description="Basic residues" evidence="1">
    <location>
        <begin position="164"/>
        <end position="174"/>
    </location>
</feature>
<feature type="compositionally biased region" description="Basic residues" evidence="1">
    <location>
        <begin position="451"/>
        <end position="461"/>
    </location>
</feature>
<feature type="compositionally biased region" description="Pro residues" evidence="1">
    <location>
        <begin position="326"/>
        <end position="336"/>
    </location>
</feature>
<feature type="compositionally biased region" description="Acidic residues" evidence="1">
    <location>
        <begin position="315"/>
        <end position="325"/>
    </location>
</feature>
<protein>
    <submittedName>
        <fullName evidence="2">---NA</fullName>
    </submittedName>
</protein>
<evidence type="ECO:0000313" key="2">
    <source>
        <dbReference type="EMBL" id="CAB4026599.1"/>
    </source>
</evidence>
<dbReference type="AlphaFoldDB" id="A0A7D9JC83"/>
<feature type="compositionally biased region" description="Low complexity" evidence="1">
    <location>
        <begin position="462"/>
        <end position="472"/>
    </location>
</feature>
<sequence>MNGDTNDHNCTNSSYKCNECEFVSDSQGGLGVHRVKKHKANGCDNINSVSVVCEYPQGKSFYCCICNTIIKSWPNFKRHYKNIHPNIPLTASAVCTLCNRVFSELKGAGVHMKREHDISSSSVIPPSSPSPIMSSVNFADSQPCNDSCAPESTVSATSPPPVRRTSKRRRRSHKLLPTNQPPNFPSITSPNGIPSTNLPSCRSTPLSQIPSTNDPVLEPMVALIGCTAVESIPLILNSPPSSEPLDSMVSLIGCTDEDRIPNAPDSPPDMEVVINPLVAFIGSTDEISTSHNPDSIPTVCAHAHKVPDPVICDLSPDDDDDDDPFDIPPPLSPPRPLSQFSFLNPPPSTSPSSLSQSLNPNALNFQPTQNVTLSPPPGVIPTSPINCSTIPNVTDPGQTNASSDEPTAVSTEFVEKWSSSFAANTSWQEFSEHCNQFANDVISECDRNFQSKKRAVPRRPARPSARPVNNNRRPLRYNPIEARRIQSLYRISKKRAARQVICDNKPSYSGSVDEANQFFTRVFGEKNVDVDAVKKGLDEFVPSGQKMTLWAIQLHRIKYPRNYVPCRTLRPVLIGLNTVT</sequence>
<proteinExistence type="predicted"/>
<dbReference type="PROSITE" id="PS00028">
    <property type="entry name" value="ZINC_FINGER_C2H2_1"/>
    <property type="match status" value="2"/>
</dbReference>
<feature type="region of interest" description="Disordered" evidence="1">
    <location>
        <begin position="311"/>
        <end position="382"/>
    </location>
</feature>
<feature type="compositionally biased region" description="Polar residues" evidence="1">
    <location>
        <begin position="137"/>
        <end position="157"/>
    </location>
</feature>
<feature type="region of interest" description="Disordered" evidence="1">
    <location>
        <begin position="451"/>
        <end position="473"/>
    </location>
</feature>
<dbReference type="Gene3D" id="3.30.160.60">
    <property type="entry name" value="Classic Zinc Finger"/>
    <property type="match status" value="1"/>
</dbReference>
<name>A0A7D9JC83_PARCT</name>
<feature type="region of interest" description="Disordered" evidence="1">
    <location>
        <begin position="116"/>
        <end position="192"/>
    </location>
</feature>
<reference evidence="2" key="1">
    <citation type="submission" date="2020-04" db="EMBL/GenBank/DDBJ databases">
        <authorList>
            <person name="Alioto T."/>
            <person name="Alioto T."/>
            <person name="Gomez Garrido J."/>
        </authorList>
    </citation>
    <scope>NUCLEOTIDE SEQUENCE</scope>
    <source>
        <strain evidence="2">A484AB</strain>
    </source>
</reference>
<comment type="caution">
    <text evidence="2">The sequence shown here is derived from an EMBL/GenBank/DDBJ whole genome shotgun (WGS) entry which is preliminary data.</text>
</comment>
<gene>
    <name evidence="2" type="ORF">PACLA_8A027583</name>
</gene>
<dbReference type="InterPro" id="IPR013087">
    <property type="entry name" value="Znf_C2H2_type"/>
</dbReference>
<dbReference type="OrthoDB" id="6077919at2759"/>
<evidence type="ECO:0000256" key="1">
    <source>
        <dbReference type="SAM" id="MobiDB-lite"/>
    </source>
</evidence>
<dbReference type="Proteomes" id="UP001152795">
    <property type="component" value="Unassembled WGS sequence"/>
</dbReference>